<dbReference type="Proteomes" id="UP001162164">
    <property type="component" value="Unassembled WGS sequence"/>
</dbReference>
<evidence type="ECO:0000313" key="1">
    <source>
        <dbReference type="EMBL" id="KAJ8977290.1"/>
    </source>
</evidence>
<name>A0ABQ9JGI6_9CUCU</name>
<comment type="caution">
    <text evidence="1">The sequence shown here is derived from an EMBL/GenBank/DDBJ whole genome shotgun (WGS) entry which is preliminary data.</text>
</comment>
<sequence>MKQQNTLFDPVSHRQRSKGTTFCQIGYQQRRKQSKKFLQQNGTSTKTVFKAILHYAKGMVSKQEGKMEEEEEDHKCVPYPRCFTTFPWSSPFGAMGDGLCGSSMFSTSESRWGVAGMASGLGQLGQGSMGGFGQSLGQLNQNSGLSPALPISTASTVYQAHYGLNSLDMK</sequence>
<protein>
    <submittedName>
        <fullName evidence="1">Uncharacterized protein</fullName>
    </submittedName>
</protein>
<dbReference type="EMBL" id="JAPWTJ010000564">
    <property type="protein sequence ID" value="KAJ8977290.1"/>
    <property type="molecule type" value="Genomic_DNA"/>
</dbReference>
<proteinExistence type="predicted"/>
<gene>
    <name evidence="1" type="ORF">NQ317_003889</name>
</gene>
<organism evidence="1 2">
    <name type="scientific">Molorchus minor</name>
    <dbReference type="NCBI Taxonomy" id="1323400"/>
    <lineage>
        <taxon>Eukaryota</taxon>
        <taxon>Metazoa</taxon>
        <taxon>Ecdysozoa</taxon>
        <taxon>Arthropoda</taxon>
        <taxon>Hexapoda</taxon>
        <taxon>Insecta</taxon>
        <taxon>Pterygota</taxon>
        <taxon>Neoptera</taxon>
        <taxon>Endopterygota</taxon>
        <taxon>Coleoptera</taxon>
        <taxon>Polyphaga</taxon>
        <taxon>Cucujiformia</taxon>
        <taxon>Chrysomeloidea</taxon>
        <taxon>Cerambycidae</taxon>
        <taxon>Lamiinae</taxon>
        <taxon>Monochamini</taxon>
        <taxon>Molorchus</taxon>
    </lineage>
</organism>
<accession>A0ABQ9JGI6</accession>
<reference evidence="1" key="1">
    <citation type="journal article" date="2023" name="Insect Mol. Biol.">
        <title>Genome sequencing provides insights into the evolution of gene families encoding plant cell wall-degrading enzymes in longhorned beetles.</title>
        <authorList>
            <person name="Shin N.R."/>
            <person name="Okamura Y."/>
            <person name="Kirsch R."/>
            <person name="Pauchet Y."/>
        </authorList>
    </citation>
    <scope>NUCLEOTIDE SEQUENCE</scope>
    <source>
        <strain evidence="1">MMC_N1</strain>
    </source>
</reference>
<evidence type="ECO:0000313" key="2">
    <source>
        <dbReference type="Proteomes" id="UP001162164"/>
    </source>
</evidence>
<keyword evidence="2" id="KW-1185">Reference proteome</keyword>